<organism evidence="13">
    <name type="scientific">freshwater metagenome</name>
    <dbReference type="NCBI Taxonomy" id="449393"/>
    <lineage>
        <taxon>unclassified sequences</taxon>
        <taxon>metagenomes</taxon>
        <taxon>ecological metagenomes</taxon>
    </lineage>
</organism>
<evidence type="ECO:0000256" key="10">
    <source>
        <dbReference type="SAM" id="MobiDB-lite"/>
    </source>
</evidence>
<dbReference type="GO" id="GO:0003924">
    <property type="term" value="F:GTPase activity"/>
    <property type="evidence" value="ECO:0007669"/>
    <property type="project" value="InterPro"/>
</dbReference>
<dbReference type="Gene3D" id="3.40.50.300">
    <property type="entry name" value="P-loop containing nucleotide triphosphate hydrolases"/>
    <property type="match status" value="1"/>
</dbReference>
<dbReference type="PROSITE" id="PS51721">
    <property type="entry name" value="G_CP"/>
    <property type="match status" value="1"/>
</dbReference>
<feature type="compositionally biased region" description="Basic and acidic residues" evidence="10">
    <location>
        <begin position="331"/>
        <end position="344"/>
    </location>
</feature>
<keyword evidence="5" id="KW-0547">Nucleotide-binding</keyword>
<keyword evidence="4" id="KW-0699">rRNA-binding</keyword>
<evidence type="ECO:0000256" key="7">
    <source>
        <dbReference type="ARBA" id="ARBA00022833"/>
    </source>
</evidence>
<keyword evidence="8" id="KW-0694">RNA-binding</keyword>
<dbReference type="InterPro" id="IPR027417">
    <property type="entry name" value="P-loop_NTPase"/>
</dbReference>
<dbReference type="NCBIfam" id="TIGR00157">
    <property type="entry name" value="ribosome small subunit-dependent GTPase A"/>
    <property type="match status" value="1"/>
</dbReference>
<keyword evidence="2" id="KW-0690">Ribosome biogenesis</keyword>
<dbReference type="GO" id="GO:0019843">
    <property type="term" value="F:rRNA binding"/>
    <property type="evidence" value="ECO:0007669"/>
    <property type="project" value="UniProtKB-KW"/>
</dbReference>
<keyword evidence="6" id="KW-0378">Hydrolase</keyword>
<evidence type="ECO:0000256" key="6">
    <source>
        <dbReference type="ARBA" id="ARBA00022801"/>
    </source>
</evidence>
<sequence length="372" mass="41040">MSPVLDQPQMQPPGWNNHWAQEWSRSQADSLTPCRVVRIDKGGIMAATSSGEEHLVVAAKAVRRVVVGDLCGLDLAAGRIELILPRRTVFERRSPGVARDQLQLQSRPLAANMDRVFVLQPLESGVNLTRLARELVLAWESGAQPVVILTKADLVSAEWAEQERSEAQRFAPGVEVHVISTRSAHGLHELRSLHLAGHTIAMLGASGAGKSSLVNALAGHEVQLVAEVRDNDRRGRHTTSAGQIIELEDGALLIDTPGIRGVGLWSADDGFEKAFDDLSVYVQQCRFADCTHTIEPGCGLLQAVSDGHIGQDRVHVFQELAVELEQLEEGLETREREEQRERNQRSRRKAKRRDDDSSESTGRSYELGEEEE</sequence>
<dbReference type="InterPro" id="IPR004881">
    <property type="entry name" value="Ribosome_biogen_GTPase_RsgA"/>
</dbReference>
<evidence type="ECO:0000256" key="1">
    <source>
        <dbReference type="ARBA" id="ARBA00022490"/>
    </source>
</evidence>
<dbReference type="HAMAP" id="MF_01820">
    <property type="entry name" value="GTPase_RsgA"/>
    <property type="match status" value="1"/>
</dbReference>
<dbReference type="InterPro" id="IPR010914">
    <property type="entry name" value="RsgA_GTPase_dom"/>
</dbReference>
<proteinExistence type="inferred from homology"/>
<dbReference type="Gene3D" id="1.10.40.50">
    <property type="entry name" value="Probable gtpase engc, domain 3"/>
    <property type="match status" value="1"/>
</dbReference>
<evidence type="ECO:0000256" key="2">
    <source>
        <dbReference type="ARBA" id="ARBA00022517"/>
    </source>
</evidence>
<dbReference type="CDD" id="cd01854">
    <property type="entry name" value="YjeQ_EngC"/>
    <property type="match status" value="1"/>
</dbReference>
<name>A0A6J6BSS8_9ZZZZ</name>
<dbReference type="Pfam" id="PF03193">
    <property type="entry name" value="RsgA_GTPase"/>
    <property type="match status" value="1"/>
</dbReference>
<dbReference type="AlphaFoldDB" id="A0A6J6BSS8"/>
<reference evidence="13" key="1">
    <citation type="submission" date="2020-05" db="EMBL/GenBank/DDBJ databases">
        <authorList>
            <person name="Chiriac C."/>
            <person name="Salcher M."/>
            <person name="Ghai R."/>
            <person name="Kavagutti S V."/>
        </authorList>
    </citation>
    <scope>NUCLEOTIDE SEQUENCE</scope>
</reference>
<dbReference type="PANTHER" id="PTHR32120">
    <property type="entry name" value="SMALL RIBOSOMAL SUBUNIT BIOGENESIS GTPASE RSGA"/>
    <property type="match status" value="1"/>
</dbReference>
<evidence type="ECO:0000256" key="3">
    <source>
        <dbReference type="ARBA" id="ARBA00022723"/>
    </source>
</evidence>
<dbReference type="PANTHER" id="PTHR32120:SF10">
    <property type="entry name" value="SMALL RIBOSOMAL SUBUNIT BIOGENESIS GTPASE RSGA"/>
    <property type="match status" value="1"/>
</dbReference>
<dbReference type="PROSITE" id="PS50936">
    <property type="entry name" value="ENGC_GTPASE"/>
    <property type="match status" value="1"/>
</dbReference>
<keyword evidence="9" id="KW-0342">GTP-binding</keyword>
<keyword evidence="7" id="KW-0862">Zinc</keyword>
<evidence type="ECO:0000313" key="13">
    <source>
        <dbReference type="EMBL" id="CAB4541764.1"/>
    </source>
</evidence>
<dbReference type="InterPro" id="IPR030378">
    <property type="entry name" value="G_CP_dom"/>
</dbReference>
<dbReference type="GO" id="GO:0005525">
    <property type="term" value="F:GTP binding"/>
    <property type="evidence" value="ECO:0007669"/>
    <property type="project" value="UniProtKB-KW"/>
</dbReference>
<dbReference type="GO" id="GO:0046872">
    <property type="term" value="F:metal ion binding"/>
    <property type="evidence" value="ECO:0007669"/>
    <property type="project" value="UniProtKB-KW"/>
</dbReference>
<evidence type="ECO:0000256" key="8">
    <source>
        <dbReference type="ARBA" id="ARBA00022884"/>
    </source>
</evidence>
<gene>
    <name evidence="13" type="ORF">UFOPK1358_01066</name>
</gene>
<feature type="domain" description="EngC GTPase" evidence="11">
    <location>
        <begin position="111"/>
        <end position="260"/>
    </location>
</feature>
<keyword evidence="1" id="KW-0963">Cytoplasm</keyword>
<dbReference type="EMBL" id="CAEZSF010000097">
    <property type="protein sequence ID" value="CAB4541764.1"/>
    <property type="molecule type" value="Genomic_DNA"/>
</dbReference>
<dbReference type="SUPFAM" id="SSF52540">
    <property type="entry name" value="P-loop containing nucleoside triphosphate hydrolases"/>
    <property type="match status" value="1"/>
</dbReference>
<protein>
    <submittedName>
        <fullName evidence="13">Unannotated protein</fullName>
    </submittedName>
</protein>
<feature type="region of interest" description="Disordered" evidence="10">
    <location>
        <begin position="329"/>
        <end position="372"/>
    </location>
</feature>
<evidence type="ECO:0000256" key="5">
    <source>
        <dbReference type="ARBA" id="ARBA00022741"/>
    </source>
</evidence>
<feature type="domain" description="CP-type G" evidence="12">
    <location>
        <begin position="102"/>
        <end position="262"/>
    </location>
</feature>
<evidence type="ECO:0000259" key="12">
    <source>
        <dbReference type="PROSITE" id="PS51721"/>
    </source>
</evidence>
<accession>A0A6J6BSS8</accession>
<evidence type="ECO:0000256" key="9">
    <source>
        <dbReference type="ARBA" id="ARBA00023134"/>
    </source>
</evidence>
<evidence type="ECO:0000256" key="4">
    <source>
        <dbReference type="ARBA" id="ARBA00022730"/>
    </source>
</evidence>
<keyword evidence="3" id="KW-0479">Metal-binding</keyword>
<evidence type="ECO:0000259" key="11">
    <source>
        <dbReference type="PROSITE" id="PS50936"/>
    </source>
</evidence>
<dbReference type="GO" id="GO:0042254">
    <property type="term" value="P:ribosome biogenesis"/>
    <property type="evidence" value="ECO:0007669"/>
    <property type="project" value="UniProtKB-KW"/>
</dbReference>